<dbReference type="EMBL" id="QKKF02016774">
    <property type="protein sequence ID" value="RZF41304.1"/>
    <property type="molecule type" value="Genomic_DNA"/>
</dbReference>
<keyword evidence="1" id="KW-0472">Membrane</keyword>
<organism evidence="2 3">
    <name type="scientific">Laodelphax striatellus</name>
    <name type="common">Small brown planthopper</name>
    <name type="synonym">Delphax striatella</name>
    <dbReference type="NCBI Taxonomy" id="195883"/>
    <lineage>
        <taxon>Eukaryota</taxon>
        <taxon>Metazoa</taxon>
        <taxon>Ecdysozoa</taxon>
        <taxon>Arthropoda</taxon>
        <taxon>Hexapoda</taxon>
        <taxon>Insecta</taxon>
        <taxon>Pterygota</taxon>
        <taxon>Neoptera</taxon>
        <taxon>Paraneoptera</taxon>
        <taxon>Hemiptera</taxon>
        <taxon>Auchenorrhyncha</taxon>
        <taxon>Fulgoroidea</taxon>
        <taxon>Delphacidae</taxon>
        <taxon>Criomorphinae</taxon>
        <taxon>Laodelphax</taxon>
    </lineage>
</organism>
<evidence type="ECO:0000313" key="3">
    <source>
        <dbReference type="Proteomes" id="UP000291343"/>
    </source>
</evidence>
<proteinExistence type="predicted"/>
<comment type="caution">
    <text evidence="2">The sequence shown here is derived from an EMBL/GenBank/DDBJ whole genome shotgun (WGS) entry which is preliminary data.</text>
</comment>
<dbReference type="AlphaFoldDB" id="A0A482X6A2"/>
<sequence length="147" mass="15677">MQLMLLNSLLMFDLVFIFFLFLVGVSCIVYYLPGSSRAASLDDSLPPPPPPPPVVAAPWPCCPPLGRSGCCLGADCDYYRRSVGGSGTRLICAIAGSRHCHCRPITVATAVPEAFSRQAKYSSNGGKSEAPHWLSIGHLLPPVASFV</sequence>
<name>A0A482X6A2_LAOST</name>
<keyword evidence="1" id="KW-0812">Transmembrane</keyword>
<reference evidence="2 3" key="1">
    <citation type="journal article" date="2017" name="Gigascience">
        <title>Genome sequence of the small brown planthopper, Laodelphax striatellus.</title>
        <authorList>
            <person name="Zhu J."/>
            <person name="Jiang F."/>
            <person name="Wang X."/>
            <person name="Yang P."/>
            <person name="Bao Y."/>
            <person name="Zhao W."/>
            <person name="Wang W."/>
            <person name="Lu H."/>
            <person name="Wang Q."/>
            <person name="Cui N."/>
            <person name="Li J."/>
            <person name="Chen X."/>
            <person name="Luo L."/>
            <person name="Yu J."/>
            <person name="Kang L."/>
            <person name="Cui F."/>
        </authorList>
    </citation>
    <scope>NUCLEOTIDE SEQUENCE [LARGE SCALE GENOMIC DNA]</scope>
    <source>
        <strain evidence="2">Lst14</strain>
    </source>
</reference>
<protein>
    <submittedName>
        <fullName evidence="2">Uncharacterized protein</fullName>
    </submittedName>
</protein>
<keyword evidence="1" id="KW-1133">Transmembrane helix</keyword>
<feature type="transmembrane region" description="Helical" evidence="1">
    <location>
        <begin position="12"/>
        <end position="32"/>
    </location>
</feature>
<dbReference type="InParanoid" id="A0A482X6A2"/>
<evidence type="ECO:0000256" key="1">
    <source>
        <dbReference type="SAM" id="Phobius"/>
    </source>
</evidence>
<keyword evidence="3" id="KW-1185">Reference proteome</keyword>
<evidence type="ECO:0000313" key="2">
    <source>
        <dbReference type="EMBL" id="RZF41304.1"/>
    </source>
</evidence>
<dbReference type="Proteomes" id="UP000291343">
    <property type="component" value="Unassembled WGS sequence"/>
</dbReference>
<gene>
    <name evidence="2" type="ORF">LSTR_LSTR000018</name>
</gene>
<accession>A0A482X6A2</accession>